<sequence>MHLPESVHALDTLLNSLHNQKTDLLHQVKQIDSDIAAAERKRAKIWNNTALVSKLPPELLSDIFFICQQDKPAFQLIAARVCSRWRDLAVGTRMLWTDIRVILVHQLHIQPALDKMETYINRSGPSSLFAVRLDVDQDLDFAPFLKLIASHISRCAHLSVYIQEHRQGCFLLGEHLRSLWAPHLRYLALHIDSADDSNIMMCSAPSIFEAGAPSLNHLQLTSYASGLRPPISDGITTLYLDGMCMTSLTVLEYRGMLATNRCLVNLSLQWLTIDSSMSTDSRTVELPMLRSLRIRTDKGYSGSNEALLNALPLSRLESLILYDFHELFSFEFPNVKDLSLYNCEFLMHQTVIEQLVLAFPSVIRLTLELHSGPFLYPALHILGEPMIWPKLRTLCVKELDIIDDRHDFSALSRLVQARSRVNRPLDFLYLDNSSYRRVVDILRALGTPTRIICTDVHPAPWPPGSDMNSVHYDNFWED</sequence>
<dbReference type="InterPro" id="IPR032675">
    <property type="entry name" value="LRR_dom_sf"/>
</dbReference>
<evidence type="ECO:0000313" key="3">
    <source>
        <dbReference type="Proteomes" id="UP001163846"/>
    </source>
</evidence>
<dbReference type="AlphaFoldDB" id="A0AA38PFJ0"/>
<dbReference type="Pfam" id="PF12937">
    <property type="entry name" value="F-box-like"/>
    <property type="match status" value="1"/>
</dbReference>
<dbReference type="Gene3D" id="1.20.1280.50">
    <property type="match status" value="1"/>
</dbReference>
<proteinExistence type="predicted"/>
<reference evidence="2" key="1">
    <citation type="submission" date="2022-08" db="EMBL/GenBank/DDBJ databases">
        <authorList>
            <consortium name="DOE Joint Genome Institute"/>
            <person name="Min B."/>
            <person name="Riley R."/>
            <person name="Sierra-Patev S."/>
            <person name="Naranjo-Ortiz M."/>
            <person name="Looney B."/>
            <person name="Konkel Z."/>
            <person name="Slot J.C."/>
            <person name="Sakamoto Y."/>
            <person name="Steenwyk J.L."/>
            <person name="Rokas A."/>
            <person name="Carro J."/>
            <person name="Camarero S."/>
            <person name="Ferreira P."/>
            <person name="Molpeceres G."/>
            <person name="Ruiz-Duenas F.J."/>
            <person name="Serrano A."/>
            <person name="Henrissat B."/>
            <person name="Drula E."/>
            <person name="Hughes K.W."/>
            <person name="Mata J.L."/>
            <person name="Ishikawa N.K."/>
            <person name="Vargas-Isla R."/>
            <person name="Ushijima S."/>
            <person name="Smith C.A."/>
            <person name="Ahrendt S."/>
            <person name="Andreopoulos W."/>
            <person name="He G."/>
            <person name="Labutti K."/>
            <person name="Lipzen A."/>
            <person name="Ng V."/>
            <person name="Sandor L."/>
            <person name="Barry K."/>
            <person name="Martinez A.T."/>
            <person name="Xiao Y."/>
            <person name="Gibbons J.G."/>
            <person name="Terashima K."/>
            <person name="Hibbett D.S."/>
            <person name="Grigoriev I.V."/>
        </authorList>
    </citation>
    <scope>NUCLEOTIDE SEQUENCE</scope>
    <source>
        <strain evidence="2">TFB9207</strain>
    </source>
</reference>
<feature type="domain" description="F-box" evidence="1">
    <location>
        <begin position="53"/>
        <end position="99"/>
    </location>
</feature>
<keyword evidence="3" id="KW-1185">Reference proteome</keyword>
<dbReference type="Gene3D" id="3.80.10.10">
    <property type="entry name" value="Ribonuclease Inhibitor"/>
    <property type="match status" value="1"/>
</dbReference>
<comment type="caution">
    <text evidence="2">The sequence shown here is derived from an EMBL/GenBank/DDBJ whole genome shotgun (WGS) entry which is preliminary data.</text>
</comment>
<protein>
    <recommendedName>
        <fullName evidence="1">F-box domain-containing protein</fullName>
    </recommendedName>
</protein>
<gene>
    <name evidence="2" type="ORF">F5878DRAFT_431288</name>
</gene>
<dbReference type="EMBL" id="MU806021">
    <property type="protein sequence ID" value="KAJ3841989.1"/>
    <property type="molecule type" value="Genomic_DNA"/>
</dbReference>
<evidence type="ECO:0000259" key="1">
    <source>
        <dbReference type="Pfam" id="PF12937"/>
    </source>
</evidence>
<dbReference type="SUPFAM" id="SSF81383">
    <property type="entry name" value="F-box domain"/>
    <property type="match status" value="1"/>
</dbReference>
<accession>A0AA38PFJ0</accession>
<dbReference type="InterPro" id="IPR001810">
    <property type="entry name" value="F-box_dom"/>
</dbReference>
<evidence type="ECO:0000313" key="2">
    <source>
        <dbReference type="EMBL" id="KAJ3841989.1"/>
    </source>
</evidence>
<name>A0AA38PFJ0_9AGAR</name>
<organism evidence="2 3">
    <name type="scientific">Lentinula raphanica</name>
    <dbReference type="NCBI Taxonomy" id="153919"/>
    <lineage>
        <taxon>Eukaryota</taxon>
        <taxon>Fungi</taxon>
        <taxon>Dikarya</taxon>
        <taxon>Basidiomycota</taxon>
        <taxon>Agaricomycotina</taxon>
        <taxon>Agaricomycetes</taxon>
        <taxon>Agaricomycetidae</taxon>
        <taxon>Agaricales</taxon>
        <taxon>Marasmiineae</taxon>
        <taxon>Omphalotaceae</taxon>
        <taxon>Lentinula</taxon>
    </lineage>
</organism>
<dbReference type="Proteomes" id="UP001163846">
    <property type="component" value="Unassembled WGS sequence"/>
</dbReference>
<dbReference type="InterPro" id="IPR036047">
    <property type="entry name" value="F-box-like_dom_sf"/>
</dbReference>